<evidence type="ECO:0000256" key="15">
    <source>
        <dbReference type="ARBA" id="ARBA00023306"/>
    </source>
</evidence>
<name>A0A1H5VPB0_9PROT</name>
<dbReference type="GO" id="GO:0071555">
    <property type="term" value="P:cell wall organization"/>
    <property type="evidence" value="ECO:0007669"/>
    <property type="project" value="UniProtKB-KW"/>
</dbReference>
<keyword evidence="14 19" id="KW-0560">Oxidoreductase</keyword>
<dbReference type="InterPro" id="IPR036318">
    <property type="entry name" value="FAD-bd_PCMH-like_sf"/>
</dbReference>
<evidence type="ECO:0000256" key="13">
    <source>
        <dbReference type="ARBA" id="ARBA00022984"/>
    </source>
</evidence>
<dbReference type="GO" id="GO:0071949">
    <property type="term" value="F:FAD binding"/>
    <property type="evidence" value="ECO:0007669"/>
    <property type="project" value="InterPro"/>
</dbReference>
<dbReference type="InterPro" id="IPR011601">
    <property type="entry name" value="MurB_C"/>
</dbReference>
<comment type="catalytic activity">
    <reaction evidence="18 19">
        <text>UDP-N-acetyl-alpha-D-muramate + NADP(+) = UDP-N-acetyl-3-O-(1-carboxyvinyl)-alpha-D-glucosamine + NADPH + H(+)</text>
        <dbReference type="Rhea" id="RHEA:12248"/>
        <dbReference type="ChEBI" id="CHEBI:15378"/>
        <dbReference type="ChEBI" id="CHEBI:57783"/>
        <dbReference type="ChEBI" id="CHEBI:58349"/>
        <dbReference type="ChEBI" id="CHEBI:68483"/>
        <dbReference type="ChEBI" id="CHEBI:70757"/>
        <dbReference type="EC" id="1.3.1.98"/>
    </reaction>
</comment>
<dbReference type="InterPro" id="IPR006094">
    <property type="entry name" value="Oxid_FAD_bind_N"/>
</dbReference>
<comment type="function">
    <text evidence="2 19">Cell wall formation.</text>
</comment>
<dbReference type="GO" id="GO:0008762">
    <property type="term" value="F:UDP-N-acetylmuramate dehydrogenase activity"/>
    <property type="evidence" value="ECO:0007669"/>
    <property type="project" value="UniProtKB-UniRule"/>
</dbReference>
<dbReference type="Pfam" id="PF02873">
    <property type="entry name" value="MurB_C"/>
    <property type="match status" value="1"/>
</dbReference>
<dbReference type="Proteomes" id="UP000236753">
    <property type="component" value="Unassembled WGS sequence"/>
</dbReference>
<keyword evidence="9 19" id="KW-0285">Flavoprotein</keyword>
<evidence type="ECO:0000256" key="11">
    <source>
        <dbReference type="ARBA" id="ARBA00022857"/>
    </source>
</evidence>
<dbReference type="GO" id="GO:0051301">
    <property type="term" value="P:cell division"/>
    <property type="evidence" value="ECO:0007669"/>
    <property type="project" value="UniProtKB-KW"/>
</dbReference>
<feature type="active site" evidence="19">
    <location>
        <position position="193"/>
    </location>
</feature>
<feature type="active site" evidence="19">
    <location>
        <position position="318"/>
    </location>
</feature>
<dbReference type="GO" id="GO:0009252">
    <property type="term" value="P:peptidoglycan biosynthetic process"/>
    <property type="evidence" value="ECO:0007669"/>
    <property type="project" value="UniProtKB-UniRule"/>
</dbReference>
<keyword evidence="11 19" id="KW-0521">NADP</keyword>
<dbReference type="PANTHER" id="PTHR21071:SF4">
    <property type="entry name" value="UDP-N-ACETYLENOLPYRUVOYLGLUCOSAMINE REDUCTASE"/>
    <property type="match status" value="1"/>
</dbReference>
<keyword evidence="7 19" id="KW-0963">Cytoplasm</keyword>
<comment type="cofactor">
    <cofactor evidence="1 19">
        <name>FAD</name>
        <dbReference type="ChEBI" id="CHEBI:57692"/>
    </cofactor>
</comment>
<evidence type="ECO:0000256" key="6">
    <source>
        <dbReference type="ARBA" id="ARBA00015188"/>
    </source>
</evidence>
<dbReference type="PROSITE" id="PS51387">
    <property type="entry name" value="FAD_PCMH"/>
    <property type="match status" value="1"/>
</dbReference>
<keyword evidence="16 19" id="KW-0961">Cell wall biogenesis/degradation</keyword>
<dbReference type="AlphaFoldDB" id="A0A1H5VPB0"/>
<evidence type="ECO:0000256" key="18">
    <source>
        <dbReference type="ARBA" id="ARBA00048914"/>
    </source>
</evidence>
<proteinExistence type="inferred from homology"/>
<evidence type="ECO:0000256" key="3">
    <source>
        <dbReference type="ARBA" id="ARBA00004496"/>
    </source>
</evidence>
<evidence type="ECO:0000313" key="21">
    <source>
        <dbReference type="EMBL" id="SEF88671.1"/>
    </source>
</evidence>
<feature type="domain" description="FAD-binding PCMH-type" evidence="20">
    <location>
        <begin position="46"/>
        <end position="241"/>
    </location>
</feature>
<dbReference type="GO" id="GO:0005829">
    <property type="term" value="C:cytosol"/>
    <property type="evidence" value="ECO:0007669"/>
    <property type="project" value="TreeGrafter"/>
</dbReference>
<evidence type="ECO:0000256" key="19">
    <source>
        <dbReference type="HAMAP-Rule" id="MF_00037"/>
    </source>
</evidence>
<reference evidence="21 22" key="1">
    <citation type="submission" date="2016-10" db="EMBL/GenBank/DDBJ databases">
        <authorList>
            <person name="de Groot N.N."/>
        </authorList>
    </citation>
    <scope>NUCLEOTIDE SEQUENCE [LARGE SCALE GENOMIC DNA]</scope>
    <source>
        <strain evidence="21 22">Nm13</strain>
    </source>
</reference>
<comment type="pathway">
    <text evidence="4 19">Cell wall biogenesis; peptidoglycan biosynthesis.</text>
</comment>
<dbReference type="Gene3D" id="3.30.43.10">
    <property type="entry name" value="Uridine Diphospho-n-acetylenolpyruvylglucosamine Reductase, domain 2"/>
    <property type="match status" value="1"/>
</dbReference>
<evidence type="ECO:0000256" key="16">
    <source>
        <dbReference type="ARBA" id="ARBA00023316"/>
    </source>
</evidence>
<dbReference type="InterPro" id="IPR016166">
    <property type="entry name" value="FAD-bd_PCMH"/>
</dbReference>
<dbReference type="UniPathway" id="UPA00219"/>
<dbReference type="HAMAP" id="MF_00037">
    <property type="entry name" value="MurB"/>
    <property type="match status" value="1"/>
</dbReference>
<evidence type="ECO:0000256" key="14">
    <source>
        <dbReference type="ARBA" id="ARBA00023002"/>
    </source>
</evidence>
<dbReference type="Gene3D" id="3.90.78.10">
    <property type="entry name" value="UDP-N-acetylenolpyruvoylglucosamine reductase, C-terminal domain"/>
    <property type="match status" value="1"/>
</dbReference>
<dbReference type="EMBL" id="FNUX01000013">
    <property type="protein sequence ID" value="SEF88671.1"/>
    <property type="molecule type" value="Genomic_DNA"/>
</dbReference>
<feature type="active site" description="Proton donor" evidence="19">
    <location>
        <position position="248"/>
    </location>
</feature>
<dbReference type="SUPFAM" id="SSF56176">
    <property type="entry name" value="FAD-binding/transporter-associated domain-like"/>
    <property type="match status" value="1"/>
</dbReference>
<dbReference type="EC" id="1.3.1.98" evidence="5 19"/>
<comment type="similarity">
    <text evidence="19">Belongs to the MurB family.</text>
</comment>
<dbReference type="NCBIfam" id="NF010480">
    <property type="entry name" value="PRK13905.1"/>
    <property type="match status" value="1"/>
</dbReference>
<evidence type="ECO:0000256" key="8">
    <source>
        <dbReference type="ARBA" id="ARBA00022618"/>
    </source>
</evidence>
<accession>A0A1H5VPB0</accession>
<comment type="subcellular location">
    <subcellularLocation>
        <location evidence="3 19">Cytoplasm</location>
    </subcellularLocation>
</comment>
<dbReference type="GO" id="GO:0008360">
    <property type="term" value="P:regulation of cell shape"/>
    <property type="evidence" value="ECO:0007669"/>
    <property type="project" value="UniProtKB-KW"/>
</dbReference>
<evidence type="ECO:0000313" key="22">
    <source>
        <dbReference type="Proteomes" id="UP000236753"/>
    </source>
</evidence>
<dbReference type="SUPFAM" id="SSF56194">
    <property type="entry name" value="Uridine diphospho-N-Acetylenolpyruvylglucosamine reductase, MurB, C-terminal domain"/>
    <property type="match status" value="1"/>
</dbReference>
<dbReference type="Gene3D" id="3.30.465.10">
    <property type="match status" value="1"/>
</dbReference>
<dbReference type="PANTHER" id="PTHR21071">
    <property type="entry name" value="UDP-N-ACETYLENOLPYRUVOYLGLUCOSAMINE REDUCTASE"/>
    <property type="match status" value="1"/>
</dbReference>
<dbReference type="NCBIfam" id="TIGR00179">
    <property type="entry name" value="murB"/>
    <property type="match status" value="1"/>
</dbReference>
<evidence type="ECO:0000256" key="7">
    <source>
        <dbReference type="ARBA" id="ARBA00022490"/>
    </source>
</evidence>
<evidence type="ECO:0000256" key="10">
    <source>
        <dbReference type="ARBA" id="ARBA00022827"/>
    </source>
</evidence>
<gene>
    <name evidence="19" type="primary">murB</name>
    <name evidence="21" type="ORF">SAMN05216334_11359</name>
</gene>
<evidence type="ECO:0000256" key="9">
    <source>
        <dbReference type="ARBA" id="ARBA00022630"/>
    </source>
</evidence>
<evidence type="ECO:0000256" key="5">
    <source>
        <dbReference type="ARBA" id="ARBA00012518"/>
    </source>
</evidence>
<keyword evidence="10 19" id="KW-0274">FAD</keyword>
<dbReference type="RefSeq" id="WP_103966667.1">
    <property type="nucleotide sequence ID" value="NZ_FNUX01000013.1"/>
</dbReference>
<dbReference type="InterPro" id="IPR036635">
    <property type="entry name" value="MurB_C_sf"/>
</dbReference>
<dbReference type="InterPro" id="IPR003170">
    <property type="entry name" value="MurB"/>
</dbReference>
<keyword evidence="13 19" id="KW-0573">Peptidoglycan synthesis</keyword>
<dbReference type="InterPro" id="IPR016167">
    <property type="entry name" value="FAD-bd_PCMH_sub1"/>
</dbReference>
<evidence type="ECO:0000256" key="17">
    <source>
        <dbReference type="ARBA" id="ARBA00031026"/>
    </source>
</evidence>
<sequence length="329" mass="35937">MTGLSENARTNMPAADLAFIEMNMPSICRGEMRVDEPMSRHTSWRTGGNARRYYMPVDLDDFADCLREFSYEPIHVIGLGSNLLVRDGGIQGTVIALHAQLNDLQLIEHNQSDGLIYAGAGVACAKVARFAARHDLAGAEFLAGIPGTVGGALAMNAGCYGSETWEFIERVQVVNQEGRIFMRAPDEYAIGYRSVKLCQPSNRHSLEWFAGGYIRLSQGERTESRQRIKQLLAQRVASQPLNLPNAGSVFRNPQGDHAARLIEASGLKGCCVGGAMVSPQHANFIVNLGNATAADIEALILMVRNRVRKATGIELIQEVRIIGDARRLT</sequence>
<keyword evidence="15 19" id="KW-0131">Cell cycle</keyword>
<protein>
    <recommendedName>
        <fullName evidence="6 19">UDP-N-acetylenolpyruvoylglucosamine reductase</fullName>
        <ecNumber evidence="5 19">1.3.1.98</ecNumber>
    </recommendedName>
    <alternativeName>
        <fullName evidence="17 19">UDP-N-acetylmuramate dehydrogenase</fullName>
    </alternativeName>
</protein>
<dbReference type="InterPro" id="IPR016169">
    <property type="entry name" value="FAD-bd_PCMH_sub2"/>
</dbReference>
<evidence type="ECO:0000259" key="20">
    <source>
        <dbReference type="PROSITE" id="PS51387"/>
    </source>
</evidence>
<keyword evidence="8 19" id="KW-0132">Cell division</keyword>
<evidence type="ECO:0000256" key="4">
    <source>
        <dbReference type="ARBA" id="ARBA00004752"/>
    </source>
</evidence>
<evidence type="ECO:0000256" key="1">
    <source>
        <dbReference type="ARBA" id="ARBA00001974"/>
    </source>
</evidence>
<dbReference type="Pfam" id="PF01565">
    <property type="entry name" value="FAD_binding_4"/>
    <property type="match status" value="1"/>
</dbReference>
<evidence type="ECO:0000256" key="12">
    <source>
        <dbReference type="ARBA" id="ARBA00022960"/>
    </source>
</evidence>
<dbReference type="OrthoDB" id="9804753at2"/>
<evidence type="ECO:0000256" key="2">
    <source>
        <dbReference type="ARBA" id="ARBA00003921"/>
    </source>
</evidence>
<organism evidence="21 22">
    <name type="scientific">Nitrosomonas ureae</name>
    <dbReference type="NCBI Taxonomy" id="44577"/>
    <lineage>
        <taxon>Bacteria</taxon>
        <taxon>Pseudomonadati</taxon>
        <taxon>Pseudomonadota</taxon>
        <taxon>Betaproteobacteria</taxon>
        <taxon>Nitrosomonadales</taxon>
        <taxon>Nitrosomonadaceae</taxon>
        <taxon>Nitrosomonas</taxon>
    </lineage>
</organism>
<keyword evidence="12 19" id="KW-0133">Cell shape</keyword>